<name>A0A3P3Z7E3_LEIBR</name>
<proteinExistence type="predicted"/>
<dbReference type="AlphaFoldDB" id="A0A3P3Z7E3"/>
<gene>
    <name evidence="2" type="ORF">LBRM2904_23.0860</name>
</gene>
<sequence>MTDRPEMEYCEAHNLHSNEKRPVKGDTPNSRRTEPWGSVSGILYTDADGDAQRLTTEEKRTRCWAVVLLKMQAVMNKVLEYTLISRNDALLLCREKGQCMRHDVGMRLHRCA</sequence>
<evidence type="ECO:0000256" key="1">
    <source>
        <dbReference type="SAM" id="MobiDB-lite"/>
    </source>
</evidence>
<evidence type="ECO:0000313" key="2">
    <source>
        <dbReference type="EMBL" id="SYZ66055.1"/>
    </source>
</evidence>
<feature type="compositionally biased region" description="Basic and acidic residues" evidence="1">
    <location>
        <begin position="1"/>
        <end position="34"/>
    </location>
</feature>
<reference evidence="2 3" key="1">
    <citation type="submission" date="2018-09" db="EMBL/GenBank/DDBJ databases">
        <authorList>
            <person name="Peiro R."/>
            <person name="Begona"/>
            <person name="Cbmso G."/>
            <person name="Lopez M."/>
            <person name="Gonzalez S."/>
        </authorList>
    </citation>
    <scope>NUCLEOTIDE SEQUENCE [LARGE SCALE GENOMIC DNA]</scope>
</reference>
<feature type="region of interest" description="Disordered" evidence="1">
    <location>
        <begin position="1"/>
        <end position="41"/>
    </location>
</feature>
<evidence type="ECO:0000313" key="3">
    <source>
        <dbReference type="Proteomes" id="UP000319462"/>
    </source>
</evidence>
<organism evidence="2 3">
    <name type="scientific">Leishmania braziliensis MHOM/BR/75/M2904</name>
    <dbReference type="NCBI Taxonomy" id="420245"/>
    <lineage>
        <taxon>Eukaryota</taxon>
        <taxon>Discoba</taxon>
        <taxon>Euglenozoa</taxon>
        <taxon>Kinetoplastea</taxon>
        <taxon>Metakinetoplastina</taxon>
        <taxon>Trypanosomatida</taxon>
        <taxon>Trypanosomatidae</taxon>
        <taxon>Leishmaniinae</taxon>
        <taxon>Leishmania</taxon>
        <taxon>Leishmania braziliensis species complex</taxon>
    </lineage>
</organism>
<dbReference type="Proteomes" id="UP000319462">
    <property type="component" value="Chromosome 23"/>
</dbReference>
<accession>A0A3P3Z7E3</accession>
<dbReference type="EMBL" id="LS997622">
    <property type="protein sequence ID" value="SYZ66055.1"/>
    <property type="molecule type" value="Genomic_DNA"/>
</dbReference>
<protein>
    <submittedName>
        <fullName evidence="2">Hypothetical_protein</fullName>
    </submittedName>
</protein>